<dbReference type="InterPro" id="IPR027437">
    <property type="entry name" value="Rbsml_uS13_C"/>
</dbReference>
<reference evidence="8" key="2">
    <citation type="submission" date="2021-01" db="EMBL/GenBank/DDBJ databases">
        <authorList>
            <person name="Schikora-Tamarit M.A."/>
        </authorList>
    </citation>
    <scope>NUCLEOTIDE SEQUENCE</scope>
    <source>
        <strain evidence="8">CBS2887</strain>
    </source>
</reference>
<comment type="caution">
    <text evidence="8">The sequence shown here is derived from an EMBL/GenBank/DDBJ whole genome shotgun (WGS) entry which is preliminary data.</text>
</comment>
<proteinExistence type="inferred from homology"/>
<dbReference type="FunFam" id="4.10.910.10:FF:000004">
    <property type="entry name" value="Small subunit ribosomal protein S13"/>
    <property type="match status" value="1"/>
</dbReference>
<protein>
    <recommendedName>
        <fullName evidence="7">Small ribosomal subunit protein uS13m</fullName>
    </recommendedName>
</protein>
<dbReference type="GO" id="GO:0006412">
    <property type="term" value="P:translation"/>
    <property type="evidence" value="ECO:0007669"/>
    <property type="project" value="InterPro"/>
</dbReference>
<dbReference type="Gene3D" id="4.10.910.10">
    <property type="entry name" value="30s ribosomal protein s13, domain 2"/>
    <property type="match status" value="1"/>
</dbReference>
<dbReference type="InterPro" id="IPR010979">
    <property type="entry name" value="Ribosomal_uS13-like_H2TH"/>
</dbReference>
<dbReference type="GO" id="GO:0003735">
    <property type="term" value="F:structural constituent of ribosome"/>
    <property type="evidence" value="ECO:0007669"/>
    <property type="project" value="InterPro"/>
</dbReference>
<gene>
    <name evidence="8" type="ORF">WICPIJ_000576</name>
</gene>
<name>A0A9P8QG42_WICPI</name>
<dbReference type="Gene3D" id="1.10.8.50">
    <property type="match status" value="1"/>
</dbReference>
<keyword evidence="9" id="KW-1185">Reference proteome</keyword>
<dbReference type="AlphaFoldDB" id="A0A9P8QG42"/>
<dbReference type="PROSITE" id="PS00646">
    <property type="entry name" value="RIBOSOMAL_S13_1"/>
    <property type="match status" value="1"/>
</dbReference>
<dbReference type="PANTHER" id="PTHR10871">
    <property type="entry name" value="30S RIBOSOMAL PROTEIN S13/40S RIBOSOMAL PROTEIN S18"/>
    <property type="match status" value="1"/>
</dbReference>
<evidence type="ECO:0000313" key="9">
    <source>
        <dbReference type="Proteomes" id="UP000774326"/>
    </source>
</evidence>
<dbReference type="EMBL" id="JAEUBG010000347">
    <property type="protein sequence ID" value="KAH3688437.1"/>
    <property type="molecule type" value="Genomic_DNA"/>
</dbReference>
<dbReference type="SUPFAM" id="SSF46946">
    <property type="entry name" value="S13-like H2TH domain"/>
    <property type="match status" value="1"/>
</dbReference>
<evidence type="ECO:0000256" key="5">
    <source>
        <dbReference type="ARBA" id="ARBA00023274"/>
    </source>
</evidence>
<reference evidence="8" key="1">
    <citation type="journal article" date="2021" name="Open Biol.">
        <title>Shared evolutionary footprints suggest mitochondrial oxidative damage underlies multiple complex I losses in fungi.</title>
        <authorList>
            <person name="Schikora-Tamarit M.A."/>
            <person name="Marcet-Houben M."/>
            <person name="Nosek J."/>
            <person name="Gabaldon T."/>
        </authorList>
    </citation>
    <scope>NUCLEOTIDE SEQUENCE</scope>
    <source>
        <strain evidence="8">CBS2887</strain>
    </source>
</reference>
<evidence type="ECO:0000256" key="1">
    <source>
        <dbReference type="ARBA" id="ARBA00004173"/>
    </source>
</evidence>
<accession>A0A9P8QG42</accession>
<dbReference type="PANTHER" id="PTHR10871:SF1">
    <property type="entry name" value="SMALL RIBOSOMAL SUBUNIT PROTEIN US13M"/>
    <property type="match status" value="1"/>
</dbReference>
<dbReference type="Pfam" id="PF00416">
    <property type="entry name" value="Ribosomal_S13"/>
    <property type="match status" value="1"/>
</dbReference>
<dbReference type="Proteomes" id="UP000774326">
    <property type="component" value="Unassembled WGS sequence"/>
</dbReference>
<evidence type="ECO:0000256" key="7">
    <source>
        <dbReference type="ARBA" id="ARBA00040757"/>
    </source>
</evidence>
<comment type="function">
    <text evidence="6">Component of the mitochondrial ribosome (mitoribosome), a dedicated translation machinery responsible for the synthesis of mitochondrial genome-encoded proteins, including at least some of the essential transmembrane subunits of the mitochondrial respiratory chain. The mitoribosomes are attached to the mitochondrial inner membrane and translation products are cotranslationally integrated into the membrane.</text>
</comment>
<dbReference type="InterPro" id="IPR001892">
    <property type="entry name" value="Ribosomal_uS13"/>
</dbReference>
<dbReference type="OrthoDB" id="525520at2759"/>
<evidence type="ECO:0000256" key="2">
    <source>
        <dbReference type="ARBA" id="ARBA00008080"/>
    </source>
</evidence>
<comment type="similarity">
    <text evidence="2">Belongs to the universal ribosomal protein uS13 family.</text>
</comment>
<dbReference type="GO" id="GO:0005739">
    <property type="term" value="C:mitochondrion"/>
    <property type="evidence" value="ECO:0007669"/>
    <property type="project" value="UniProtKB-SubCell"/>
</dbReference>
<evidence type="ECO:0000256" key="3">
    <source>
        <dbReference type="ARBA" id="ARBA00022980"/>
    </source>
</evidence>
<dbReference type="GO" id="GO:0003723">
    <property type="term" value="F:RNA binding"/>
    <property type="evidence" value="ECO:0007669"/>
    <property type="project" value="InterPro"/>
</dbReference>
<sequence length="152" mass="16863">MAITINGKAFRAKELVTFYGLTHHDVSKICSKLGFYPAMRVHQLNEQQILGITKELADLTIEADKRAIIRANIALKRSTGSYAGMRHALGLPVRGQRTKTNAKTARRLNRIERRGFATDARAAQGVNAIEQLNQHLQGGVFGGFKNFVKALF</sequence>
<dbReference type="GO" id="GO:0015935">
    <property type="term" value="C:small ribosomal subunit"/>
    <property type="evidence" value="ECO:0007669"/>
    <property type="project" value="TreeGrafter"/>
</dbReference>
<comment type="subcellular location">
    <subcellularLocation>
        <location evidence="1">Mitochondrion</location>
    </subcellularLocation>
</comment>
<keyword evidence="3" id="KW-0689">Ribosomal protein</keyword>
<dbReference type="InterPro" id="IPR018269">
    <property type="entry name" value="Ribosomal_uS13_CS"/>
</dbReference>
<evidence type="ECO:0000256" key="4">
    <source>
        <dbReference type="ARBA" id="ARBA00023128"/>
    </source>
</evidence>
<keyword evidence="4" id="KW-0496">Mitochondrion</keyword>
<evidence type="ECO:0000313" key="8">
    <source>
        <dbReference type="EMBL" id="KAH3688437.1"/>
    </source>
</evidence>
<keyword evidence="5" id="KW-0687">Ribonucleoprotein</keyword>
<dbReference type="PROSITE" id="PS50159">
    <property type="entry name" value="RIBOSOMAL_S13_2"/>
    <property type="match status" value="1"/>
</dbReference>
<evidence type="ECO:0000256" key="6">
    <source>
        <dbReference type="ARBA" id="ARBA00037226"/>
    </source>
</evidence>
<organism evidence="8 9">
    <name type="scientific">Wickerhamomyces pijperi</name>
    <name type="common">Yeast</name>
    <name type="synonym">Pichia pijperi</name>
    <dbReference type="NCBI Taxonomy" id="599730"/>
    <lineage>
        <taxon>Eukaryota</taxon>
        <taxon>Fungi</taxon>
        <taxon>Dikarya</taxon>
        <taxon>Ascomycota</taxon>
        <taxon>Saccharomycotina</taxon>
        <taxon>Saccharomycetes</taxon>
        <taxon>Phaffomycetales</taxon>
        <taxon>Wickerhamomycetaceae</taxon>
        <taxon>Wickerhamomyces</taxon>
    </lineage>
</organism>